<organism evidence="6 7">
    <name type="scientific">Fusobacterium mortiferum</name>
    <dbReference type="NCBI Taxonomy" id="850"/>
    <lineage>
        <taxon>Bacteria</taxon>
        <taxon>Fusobacteriati</taxon>
        <taxon>Fusobacteriota</taxon>
        <taxon>Fusobacteriia</taxon>
        <taxon>Fusobacteriales</taxon>
        <taxon>Fusobacteriaceae</taxon>
        <taxon>Fusobacterium</taxon>
    </lineage>
</organism>
<keyword evidence="4" id="KW-0812">Transmembrane</keyword>
<evidence type="ECO:0000259" key="5">
    <source>
        <dbReference type="PROSITE" id="PS51746"/>
    </source>
</evidence>
<evidence type="ECO:0000256" key="4">
    <source>
        <dbReference type="SAM" id="Phobius"/>
    </source>
</evidence>
<feature type="coiled-coil region" evidence="2">
    <location>
        <begin position="707"/>
        <end position="752"/>
    </location>
</feature>
<evidence type="ECO:0000256" key="3">
    <source>
        <dbReference type="SAM" id="MobiDB-lite"/>
    </source>
</evidence>
<name>A0A414PQ24_FUSMR</name>
<evidence type="ECO:0000313" key="6">
    <source>
        <dbReference type="EMBL" id="RHF70643.1"/>
    </source>
</evidence>
<keyword evidence="4" id="KW-1133">Transmembrane helix</keyword>
<dbReference type="PROSITE" id="PS50005">
    <property type="entry name" value="TPR"/>
    <property type="match status" value="1"/>
</dbReference>
<dbReference type="RefSeq" id="WP_117708242.1">
    <property type="nucleotide sequence ID" value="NZ_QRHL01000023.1"/>
</dbReference>
<keyword evidence="2" id="KW-0175">Coiled coil</keyword>
<dbReference type="SUPFAM" id="SSF81606">
    <property type="entry name" value="PP2C-like"/>
    <property type="match status" value="1"/>
</dbReference>
<dbReference type="Pfam" id="PF13672">
    <property type="entry name" value="PP2C_2"/>
    <property type="match status" value="1"/>
</dbReference>
<dbReference type="SMART" id="SM00332">
    <property type="entry name" value="PP2Cc"/>
    <property type="match status" value="1"/>
</dbReference>
<evidence type="ECO:0000313" key="7">
    <source>
        <dbReference type="Proteomes" id="UP000284676"/>
    </source>
</evidence>
<dbReference type="EMBL" id="QRHL01000023">
    <property type="protein sequence ID" value="RHF70643.1"/>
    <property type="molecule type" value="Genomic_DNA"/>
</dbReference>
<feature type="transmembrane region" description="Helical" evidence="4">
    <location>
        <begin position="305"/>
        <end position="323"/>
    </location>
</feature>
<sequence length="759" mass="88035">MNSILNEANKVKSGMKRAGNDIKKVKSLIPTKNEEEESKAESKETGRKAESKFITSFVSRIGKQPVNCDYFAYIELPDFAIWALADGYDDEKGGEEASKIAVEEVISLFMEKPRLSKNFLKRIILKAHNKVEDLRGRSREKRGMSTSLVVFITDYTSMIYANVGNARLYLIRDDIVIEKTVDHSIAHMLYEAHQLDYKEIRFHSQRDKLTQAMGEIDGIKPYLSKRVQLYDGDRILLLSHGAWENLDESEIEVELSKTDKVGKWIGALENKIKDNSDENVPNYTLAGVFVNQVSPTGKKKSKINYMKYLIIALVIVGLGFFLYKGYSLKKERDITYERAYQYENEGLKYVENGDFEEALEYFEKSKNEYTALEISPQEANIVYRTIFSPKITNINLGRQMLLVDKKIEQIGVLQEILSDVNEADKLYNANDFITAEEKYREAKGKIPQLKDLKYKKIDEISRKIDDSITACKGLAVAYNMKLDGDELLEQEDIEGAIRNYLEAKLVFLKFNKIDLLAEVTEKSERLAKSRERKYDRALMYEKKAYEIESSDINGAIVYLEMAKGIYAELRDETRRLEIEGRILRLDEVRDTLIKENKAYLNEARAYADGGEYERALSIIKKSQDISVQLKDNQKLTDSIQEEGDLFLANRKYQLAYEKYSEAYSVSVNTNNKIQQEYLQGRIETLKKYLAINKDEKKADDLFKEEKYKEARNLYEEVMEKYKGLEGDKYFEKENYDILMQEIEEKYKKAKKKASWIPFL</sequence>
<evidence type="ECO:0000256" key="2">
    <source>
        <dbReference type="SAM" id="Coils"/>
    </source>
</evidence>
<dbReference type="Gene3D" id="1.25.40.10">
    <property type="entry name" value="Tetratricopeptide repeat domain"/>
    <property type="match status" value="2"/>
</dbReference>
<dbReference type="Proteomes" id="UP000284676">
    <property type="component" value="Unassembled WGS sequence"/>
</dbReference>
<dbReference type="PROSITE" id="PS51746">
    <property type="entry name" value="PPM_2"/>
    <property type="match status" value="1"/>
</dbReference>
<feature type="region of interest" description="Disordered" evidence="3">
    <location>
        <begin position="1"/>
        <end position="45"/>
    </location>
</feature>
<dbReference type="SUPFAM" id="SSF48452">
    <property type="entry name" value="TPR-like"/>
    <property type="match status" value="1"/>
</dbReference>
<comment type="caution">
    <text evidence="6">The sequence shown here is derived from an EMBL/GenBank/DDBJ whole genome shotgun (WGS) entry which is preliminary data.</text>
</comment>
<gene>
    <name evidence="6" type="ORF">DW663_10185</name>
</gene>
<dbReference type="InterPro" id="IPR019734">
    <property type="entry name" value="TPR_rpt"/>
</dbReference>
<reference evidence="6 7" key="1">
    <citation type="submission" date="2018-08" db="EMBL/GenBank/DDBJ databases">
        <title>A genome reference for cultivated species of the human gut microbiota.</title>
        <authorList>
            <person name="Zou Y."/>
            <person name="Xue W."/>
            <person name="Luo G."/>
        </authorList>
    </citation>
    <scope>NUCLEOTIDE SEQUENCE [LARGE SCALE GENOMIC DNA]</scope>
    <source>
        <strain evidence="6 7">AM25-1</strain>
    </source>
</reference>
<feature type="repeat" description="TPR" evidence="1">
    <location>
        <begin position="339"/>
        <end position="372"/>
    </location>
</feature>
<dbReference type="AlphaFoldDB" id="A0A414PQ24"/>
<dbReference type="InterPro" id="IPR036457">
    <property type="entry name" value="PPM-type-like_dom_sf"/>
</dbReference>
<evidence type="ECO:0000256" key="1">
    <source>
        <dbReference type="PROSITE-ProRule" id="PRU00339"/>
    </source>
</evidence>
<dbReference type="CDD" id="cd00143">
    <property type="entry name" value="PP2Cc"/>
    <property type="match status" value="1"/>
</dbReference>
<keyword evidence="4" id="KW-0472">Membrane</keyword>
<dbReference type="InterPro" id="IPR001932">
    <property type="entry name" value="PPM-type_phosphatase-like_dom"/>
</dbReference>
<dbReference type="SMART" id="SM00028">
    <property type="entry name" value="TPR"/>
    <property type="match status" value="3"/>
</dbReference>
<feature type="domain" description="PPM-type phosphatase" evidence="5">
    <location>
        <begin position="54"/>
        <end position="352"/>
    </location>
</feature>
<dbReference type="InterPro" id="IPR011990">
    <property type="entry name" value="TPR-like_helical_dom_sf"/>
</dbReference>
<dbReference type="Gene3D" id="3.60.40.10">
    <property type="entry name" value="PPM-type phosphatase domain"/>
    <property type="match status" value="1"/>
</dbReference>
<proteinExistence type="predicted"/>
<accession>A0A414PQ24</accession>
<dbReference type="SMART" id="SM00331">
    <property type="entry name" value="PP2C_SIG"/>
    <property type="match status" value="1"/>
</dbReference>
<keyword evidence="1" id="KW-0802">TPR repeat</keyword>
<protein>
    <recommendedName>
        <fullName evidence="5">PPM-type phosphatase domain-containing protein</fullName>
    </recommendedName>
</protein>